<dbReference type="Proteomes" id="UP000265520">
    <property type="component" value="Unassembled WGS sequence"/>
</dbReference>
<feature type="region of interest" description="Disordered" evidence="1">
    <location>
        <begin position="1"/>
        <end position="20"/>
    </location>
</feature>
<evidence type="ECO:0000256" key="1">
    <source>
        <dbReference type="SAM" id="MobiDB-lite"/>
    </source>
</evidence>
<feature type="non-terminal residue" evidence="2">
    <location>
        <position position="1"/>
    </location>
</feature>
<evidence type="ECO:0000313" key="2">
    <source>
        <dbReference type="EMBL" id="MCI50678.1"/>
    </source>
</evidence>
<dbReference type="AlphaFoldDB" id="A0A392SP64"/>
<proteinExistence type="predicted"/>
<keyword evidence="3" id="KW-1185">Reference proteome</keyword>
<evidence type="ECO:0000313" key="3">
    <source>
        <dbReference type="Proteomes" id="UP000265520"/>
    </source>
</evidence>
<feature type="region of interest" description="Disordered" evidence="1">
    <location>
        <begin position="25"/>
        <end position="99"/>
    </location>
</feature>
<feature type="compositionally biased region" description="Low complexity" evidence="1">
    <location>
        <begin position="69"/>
        <end position="88"/>
    </location>
</feature>
<dbReference type="EMBL" id="LXQA010420153">
    <property type="protein sequence ID" value="MCI50678.1"/>
    <property type="molecule type" value="Genomic_DNA"/>
</dbReference>
<sequence length="99" mass="11005">QGTTNAQAGAKKSFDYNPKKREGEANAVLIGSSQPPFTPMPHCQYPYTAATAQGQYPQQLHHAPPPQQPFAVPRQNHQQQGGYQQRNQLGPGIDRKRRN</sequence>
<reference evidence="2 3" key="1">
    <citation type="journal article" date="2018" name="Front. Plant Sci.">
        <title>Red Clover (Trifolium pratense) and Zigzag Clover (T. medium) - A Picture of Genomic Similarities and Differences.</title>
        <authorList>
            <person name="Dluhosova J."/>
            <person name="Istvanek J."/>
            <person name="Nedelnik J."/>
            <person name="Repkova J."/>
        </authorList>
    </citation>
    <scope>NUCLEOTIDE SEQUENCE [LARGE SCALE GENOMIC DNA]</scope>
    <source>
        <strain evidence="3">cv. 10/8</strain>
        <tissue evidence="2">Leaf</tissue>
    </source>
</reference>
<name>A0A392SP64_9FABA</name>
<accession>A0A392SP64</accession>
<comment type="caution">
    <text evidence="2">The sequence shown here is derived from an EMBL/GenBank/DDBJ whole genome shotgun (WGS) entry which is preliminary data.</text>
</comment>
<feature type="non-terminal residue" evidence="2">
    <location>
        <position position="99"/>
    </location>
</feature>
<organism evidence="2 3">
    <name type="scientific">Trifolium medium</name>
    <dbReference type="NCBI Taxonomy" id="97028"/>
    <lineage>
        <taxon>Eukaryota</taxon>
        <taxon>Viridiplantae</taxon>
        <taxon>Streptophyta</taxon>
        <taxon>Embryophyta</taxon>
        <taxon>Tracheophyta</taxon>
        <taxon>Spermatophyta</taxon>
        <taxon>Magnoliopsida</taxon>
        <taxon>eudicotyledons</taxon>
        <taxon>Gunneridae</taxon>
        <taxon>Pentapetalae</taxon>
        <taxon>rosids</taxon>
        <taxon>fabids</taxon>
        <taxon>Fabales</taxon>
        <taxon>Fabaceae</taxon>
        <taxon>Papilionoideae</taxon>
        <taxon>50 kb inversion clade</taxon>
        <taxon>NPAAA clade</taxon>
        <taxon>Hologalegina</taxon>
        <taxon>IRL clade</taxon>
        <taxon>Trifolieae</taxon>
        <taxon>Trifolium</taxon>
    </lineage>
</organism>
<protein>
    <submittedName>
        <fullName evidence="2">Uncharacterized protein</fullName>
    </submittedName>
</protein>